<dbReference type="Pfam" id="PF00892">
    <property type="entry name" value="EamA"/>
    <property type="match status" value="2"/>
</dbReference>
<feature type="transmembrane region" description="Helical" evidence="7">
    <location>
        <begin position="147"/>
        <end position="166"/>
    </location>
</feature>
<feature type="transmembrane region" description="Helical" evidence="7">
    <location>
        <begin position="29"/>
        <end position="50"/>
    </location>
</feature>
<feature type="transmembrane region" description="Helical" evidence="7">
    <location>
        <begin position="178"/>
        <end position="199"/>
    </location>
</feature>
<evidence type="ECO:0000313" key="10">
    <source>
        <dbReference type="Proteomes" id="UP000535491"/>
    </source>
</evidence>
<dbReference type="EMBL" id="JACEIQ010000010">
    <property type="protein sequence ID" value="MBA4494900.1"/>
    <property type="molecule type" value="Genomic_DNA"/>
</dbReference>
<keyword evidence="5 7" id="KW-1133">Transmembrane helix</keyword>
<evidence type="ECO:0000256" key="3">
    <source>
        <dbReference type="ARBA" id="ARBA00022475"/>
    </source>
</evidence>
<comment type="similarity">
    <text evidence="2">Belongs to the EamA transporter family.</text>
</comment>
<dbReference type="PANTHER" id="PTHR32322">
    <property type="entry name" value="INNER MEMBRANE TRANSPORTER"/>
    <property type="match status" value="1"/>
</dbReference>
<gene>
    <name evidence="9" type="ORF">H1191_11330</name>
</gene>
<keyword evidence="10" id="KW-1185">Reference proteome</keyword>
<evidence type="ECO:0000256" key="4">
    <source>
        <dbReference type="ARBA" id="ARBA00022692"/>
    </source>
</evidence>
<dbReference type="PANTHER" id="PTHR32322:SF18">
    <property type="entry name" value="S-ADENOSYLMETHIONINE_S-ADENOSYLHOMOCYSTEINE TRANSPORTER"/>
    <property type="match status" value="1"/>
</dbReference>
<reference evidence="9 10" key="1">
    <citation type="submission" date="2020-07" db="EMBL/GenBank/DDBJ databases">
        <authorList>
            <person name="Feng H."/>
        </authorList>
    </citation>
    <scope>NUCLEOTIDE SEQUENCE [LARGE SCALE GENOMIC DNA]</scope>
    <source>
        <strain evidence="10">s-10</strain>
    </source>
</reference>
<sequence length="306" mass="33408">MIYAYIFMCLIFGTTFLAIKVGIQSGAAPFMYAGVRFAAAGVMILLYLIIRKISFPKELKSYLNLAFTGLCMTAIPFGALYWGEQYVSSGMAALLTATGPFMITAIQSVNEKRLPHFVQFAGLCAGLIGVYLVVLPHLEAGFSSVGLKGALAIVGSEFAFALGTIRSRKLLARGMTPLMLNGFQMFFGSLGLILASLLFETNPFSLSGGSGLAIGSLLYLILFGSIVAQGIYYWLVQRTNPVFPATWLYLSPLIALLVGFLFLNERVHWLGITGSLLILAGVFLTNFKDWRKMLRLRQSERSSLAK</sequence>
<dbReference type="AlphaFoldDB" id="A0A7W2A8R4"/>
<feature type="transmembrane region" description="Helical" evidence="7">
    <location>
        <begin position="211"/>
        <end position="235"/>
    </location>
</feature>
<keyword evidence="4 7" id="KW-0812">Transmembrane</keyword>
<comment type="subcellular location">
    <subcellularLocation>
        <location evidence="1">Cell membrane</location>
        <topology evidence="1">Multi-pass membrane protein</topology>
    </subcellularLocation>
</comment>
<feature type="transmembrane region" description="Helical" evidence="7">
    <location>
        <begin position="242"/>
        <end position="263"/>
    </location>
</feature>
<keyword evidence="6 7" id="KW-0472">Membrane</keyword>
<dbReference type="Proteomes" id="UP000535491">
    <property type="component" value="Unassembled WGS sequence"/>
</dbReference>
<dbReference type="InterPro" id="IPR000620">
    <property type="entry name" value="EamA_dom"/>
</dbReference>
<dbReference type="InterPro" id="IPR050638">
    <property type="entry name" value="AA-Vitamin_Transporters"/>
</dbReference>
<evidence type="ECO:0000256" key="2">
    <source>
        <dbReference type="ARBA" id="ARBA00007362"/>
    </source>
</evidence>
<evidence type="ECO:0000256" key="1">
    <source>
        <dbReference type="ARBA" id="ARBA00004651"/>
    </source>
</evidence>
<dbReference type="RefSeq" id="WP_181752132.1">
    <property type="nucleotide sequence ID" value="NZ_JACEIQ010000010.1"/>
</dbReference>
<evidence type="ECO:0000259" key="8">
    <source>
        <dbReference type="Pfam" id="PF00892"/>
    </source>
</evidence>
<feature type="transmembrane region" description="Helical" evidence="7">
    <location>
        <begin position="62"/>
        <end position="80"/>
    </location>
</feature>
<feature type="transmembrane region" description="Helical" evidence="7">
    <location>
        <begin position="117"/>
        <end position="135"/>
    </location>
</feature>
<protein>
    <submittedName>
        <fullName evidence="9">EamA family transporter</fullName>
    </submittedName>
</protein>
<dbReference type="GO" id="GO:0005886">
    <property type="term" value="C:plasma membrane"/>
    <property type="evidence" value="ECO:0007669"/>
    <property type="project" value="UniProtKB-SubCell"/>
</dbReference>
<feature type="domain" description="EamA" evidence="8">
    <location>
        <begin position="5"/>
        <end position="134"/>
    </location>
</feature>
<comment type="caution">
    <text evidence="9">The sequence shown here is derived from an EMBL/GenBank/DDBJ whole genome shotgun (WGS) entry which is preliminary data.</text>
</comment>
<feature type="transmembrane region" description="Helical" evidence="7">
    <location>
        <begin position="5"/>
        <end position="23"/>
    </location>
</feature>
<dbReference type="InterPro" id="IPR037185">
    <property type="entry name" value="EmrE-like"/>
</dbReference>
<feature type="domain" description="EamA" evidence="8">
    <location>
        <begin position="148"/>
        <end position="286"/>
    </location>
</feature>
<evidence type="ECO:0000256" key="5">
    <source>
        <dbReference type="ARBA" id="ARBA00022989"/>
    </source>
</evidence>
<evidence type="ECO:0000256" key="6">
    <source>
        <dbReference type="ARBA" id="ARBA00023136"/>
    </source>
</evidence>
<name>A0A7W2A8R4_9BACL</name>
<feature type="transmembrane region" description="Helical" evidence="7">
    <location>
        <begin position="269"/>
        <end position="287"/>
    </location>
</feature>
<proteinExistence type="inferred from homology"/>
<keyword evidence="3" id="KW-1003">Cell membrane</keyword>
<organism evidence="9 10">
    <name type="scientific">Paenactinomyces guangxiensis</name>
    <dbReference type="NCBI Taxonomy" id="1490290"/>
    <lineage>
        <taxon>Bacteria</taxon>
        <taxon>Bacillati</taxon>
        <taxon>Bacillota</taxon>
        <taxon>Bacilli</taxon>
        <taxon>Bacillales</taxon>
        <taxon>Thermoactinomycetaceae</taxon>
        <taxon>Paenactinomyces</taxon>
    </lineage>
</organism>
<evidence type="ECO:0000256" key="7">
    <source>
        <dbReference type="SAM" id="Phobius"/>
    </source>
</evidence>
<accession>A0A7W2A8R4</accession>
<evidence type="ECO:0000313" key="9">
    <source>
        <dbReference type="EMBL" id="MBA4494900.1"/>
    </source>
</evidence>
<feature type="transmembrane region" description="Helical" evidence="7">
    <location>
        <begin position="86"/>
        <end position="105"/>
    </location>
</feature>
<dbReference type="SUPFAM" id="SSF103481">
    <property type="entry name" value="Multidrug resistance efflux transporter EmrE"/>
    <property type="match status" value="2"/>
</dbReference>